<evidence type="ECO:0000256" key="1">
    <source>
        <dbReference type="SAM" id="Phobius"/>
    </source>
</evidence>
<evidence type="ECO:0000259" key="3">
    <source>
        <dbReference type="Pfam" id="PF26578"/>
    </source>
</evidence>
<proteinExistence type="predicted"/>
<evidence type="ECO:0000256" key="2">
    <source>
        <dbReference type="SAM" id="SignalP"/>
    </source>
</evidence>
<dbReference type="PANTHER" id="PTHR31533">
    <property type="entry name" value="GPI-ANCHORED PROTEIN LLG1-RELATED-RELATED"/>
    <property type="match status" value="1"/>
</dbReference>
<protein>
    <recommendedName>
        <fullName evidence="3">GPI-anchored protein LLG1-like domain-containing protein</fullName>
    </recommendedName>
</protein>
<dbReference type="Proteomes" id="UP000298416">
    <property type="component" value="Unassembled WGS sequence"/>
</dbReference>
<dbReference type="InterPro" id="IPR058888">
    <property type="entry name" value="LLG1-like"/>
</dbReference>
<evidence type="ECO:0000313" key="4">
    <source>
        <dbReference type="EMBL" id="KAG6385657.1"/>
    </source>
</evidence>
<dbReference type="PANTHER" id="PTHR31533:SF35">
    <property type="entry name" value="GPI-ANCHORED PROTEIN LLG2-RELATED"/>
    <property type="match status" value="1"/>
</dbReference>
<keyword evidence="1" id="KW-0812">Transmembrane</keyword>
<dbReference type="Pfam" id="PF26578">
    <property type="entry name" value="LLG1"/>
    <property type="match status" value="1"/>
</dbReference>
<dbReference type="InterPro" id="IPR039307">
    <property type="entry name" value="LORELEI-like"/>
</dbReference>
<comment type="caution">
    <text evidence="4">The sequence shown here is derived from an EMBL/GenBank/DDBJ whole genome shotgun (WGS) entry which is preliminary data.</text>
</comment>
<feature type="signal peptide" evidence="2">
    <location>
        <begin position="1"/>
        <end position="23"/>
    </location>
</feature>
<feature type="chain" id="PRO_5036490499" description="GPI-anchored protein LLG1-like domain-containing protein" evidence="2">
    <location>
        <begin position="24"/>
        <end position="162"/>
    </location>
</feature>
<name>A0A8X8W072_SALSN</name>
<keyword evidence="2" id="KW-0732">Signal</keyword>
<gene>
    <name evidence="4" type="ORF">SASPL_154493</name>
</gene>
<keyword evidence="1" id="KW-0472">Membrane</keyword>
<reference evidence="4" key="1">
    <citation type="submission" date="2018-01" db="EMBL/GenBank/DDBJ databases">
        <authorList>
            <person name="Mao J.F."/>
        </authorList>
    </citation>
    <scope>NUCLEOTIDE SEQUENCE</scope>
    <source>
        <strain evidence="4">Huo1</strain>
        <tissue evidence="4">Leaf</tissue>
    </source>
</reference>
<dbReference type="OrthoDB" id="585255at2759"/>
<reference evidence="4" key="2">
    <citation type="submission" date="2020-08" db="EMBL/GenBank/DDBJ databases">
        <title>Plant Genome Project.</title>
        <authorList>
            <person name="Zhang R.-G."/>
        </authorList>
    </citation>
    <scope>NUCLEOTIDE SEQUENCE</scope>
    <source>
        <strain evidence="4">Huo1</strain>
        <tissue evidence="4">Leaf</tissue>
    </source>
</reference>
<dbReference type="EMBL" id="PNBA02000022">
    <property type="protein sequence ID" value="KAG6385657.1"/>
    <property type="molecule type" value="Genomic_DNA"/>
</dbReference>
<accession>A0A8X8W072</accession>
<evidence type="ECO:0000313" key="5">
    <source>
        <dbReference type="Proteomes" id="UP000298416"/>
    </source>
</evidence>
<organism evidence="4">
    <name type="scientific">Salvia splendens</name>
    <name type="common">Scarlet sage</name>
    <dbReference type="NCBI Taxonomy" id="180675"/>
    <lineage>
        <taxon>Eukaryota</taxon>
        <taxon>Viridiplantae</taxon>
        <taxon>Streptophyta</taxon>
        <taxon>Embryophyta</taxon>
        <taxon>Tracheophyta</taxon>
        <taxon>Spermatophyta</taxon>
        <taxon>Magnoliopsida</taxon>
        <taxon>eudicotyledons</taxon>
        <taxon>Gunneridae</taxon>
        <taxon>Pentapetalae</taxon>
        <taxon>asterids</taxon>
        <taxon>lamiids</taxon>
        <taxon>Lamiales</taxon>
        <taxon>Lamiaceae</taxon>
        <taxon>Nepetoideae</taxon>
        <taxon>Mentheae</taxon>
        <taxon>Salviinae</taxon>
        <taxon>Salvia</taxon>
        <taxon>Salvia subgen. Calosphace</taxon>
        <taxon>core Calosphace</taxon>
    </lineage>
</organism>
<sequence length="162" mass="17501">MNSSHQIQPLFFLFILAAPLSFADFISDAVVGHQVGNGRSLLQISKPCPVDIEHLNYTILTSKCKGPDYPSDQCCSAYKELACPIADELNDARNDCSKKLFSYIPTVGQYPPFLFGSICRDGKDGLSCPLPPPSPVSYVATPVALGHPILVGLLLFALAFVL</sequence>
<feature type="transmembrane region" description="Helical" evidence="1">
    <location>
        <begin position="138"/>
        <end position="161"/>
    </location>
</feature>
<keyword evidence="1" id="KW-1133">Transmembrane helix</keyword>
<dbReference type="AlphaFoldDB" id="A0A8X8W072"/>
<keyword evidence="5" id="KW-1185">Reference proteome</keyword>
<feature type="domain" description="GPI-anchored protein LLG1-like" evidence="3">
    <location>
        <begin position="50"/>
        <end position="126"/>
    </location>
</feature>